<dbReference type="EMBL" id="JH159153">
    <property type="protein sequence ID" value="EGZ20522.1"/>
    <property type="molecule type" value="Genomic_DNA"/>
</dbReference>
<proteinExistence type="predicted"/>
<reference evidence="5 6" key="1">
    <citation type="journal article" date="2006" name="Science">
        <title>Phytophthora genome sequences uncover evolutionary origins and mechanisms of pathogenesis.</title>
        <authorList>
            <person name="Tyler B.M."/>
            <person name="Tripathy S."/>
            <person name="Zhang X."/>
            <person name="Dehal P."/>
            <person name="Jiang R.H."/>
            <person name="Aerts A."/>
            <person name="Arredondo F.D."/>
            <person name="Baxter L."/>
            <person name="Bensasson D."/>
            <person name="Beynon J.L."/>
            <person name="Chapman J."/>
            <person name="Damasceno C.M."/>
            <person name="Dorrance A.E."/>
            <person name="Dou D."/>
            <person name="Dickerman A.W."/>
            <person name="Dubchak I.L."/>
            <person name="Garbelotto M."/>
            <person name="Gijzen M."/>
            <person name="Gordon S.G."/>
            <person name="Govers F."/>
            <person name="Grunwald N.J."/>
            <person name="Huang W."/>
            <person name="Ivors K.L."/>
            <person name="Jones R.W."/>
            <person name="Kamoun S."/>
            <person name="Krampis K."/>
            <person name="Lamour K.H."/>
            <person name="Lee M.K."/>
            <person name="McDonald W.H."/>
            <person name="Medina M."/>
            <person name="Meijer H.J."/>
            <person name="Nordberg E.K."/>
            <person name="Maclean D.J."/>
            <person name="Ospina-Giraldo M.D."/>
            <person name="Morris P.F."/>
            <person name="Phuntumart V."/>
            <person name="Putnam N.H."/>
            <person name="Rash S."/>
            <person name="Rose J.K."/>
            <person name="Sakihama Y."/>
            <person name="Salamov A.A."/>
            <person name="Savidor A."/>
            <person name="Scheuring C.F."/>
            <person name="Smith B.M."/>
            <person name="Sobral B.W."/>
            <person name="Terry A."/>
            <person name="Torto-Alalibo T.A."/>
            <person name="Win J."/>
            <person name="Xu Z."/>
            <person name="Zhang H."/>
            <person name="Grigoriev I.V."/>
            <person name="Rokhsar D.S."/>
            <person name="Boore J.L."/>
        </authorList>
    </citation>
    <scope>NUCLEOTIDE SEQUENCE [LARGE SCALE GENOMIC DNA]</scope>
    <source>
        <strain evidence="5 6">P6497</strain>
    </source>
</reference>
<comment type="subcellular location">
    <subcellularLocation>
        <location evidence="1">Host cell</location>
    </subcellularLocation>
    <subcellularLocation>
        <location evidence="2">Secreted</location>
    </subcellularLocation>
</comment>
<protein>
    <recommendedName>
        <fullName evidence="4">Crinkler effector protein N-terminal domain-containing protein</fullName>
    </recommendedName>
</protein>
<dbReference type="KEGG" id="psoj:PHYSODRAFT_328631"/>
<dbReference type="InParanoid" id="G4Z9X3"/>
<dbReference type="Pfam" id="PF20147">
    <property type="entry name" value="Crinkler"/>
    <property type="match status" value="1"/>
</dbReference>
<evidence type="ECO:0000256" key="1">
    <source>
        <dbReference type="ARBA" id="ARBA00004340"/>
    </source>
</evidence>
<evidence type="ECO:0000259" key="4">
    <source>
        <dbReference type="Pfam" id="PF20147"/>
    </source>
</evidence>
<evidence type="ECO:0000313" key="6">
    <source>
        <dbReference type="Proteomes" id="UP000002640"/>
    </source>
</evidence>
<dbReference type="OMA" id="DDCIHYN"/>
<evidence type="ECO:0000256" key="3">
    <source>
        <dbReference type="ARBA" id="ARBA00022525"/>
    </source>
</evidence>
<sequence length="349" mass="38290">MMTLSCAVVGAAGSAIPVDIDENKLVGHLKKAIKAEKPNDFKDVDADKLQLFLAKTADGAWLSSKDPDVISMRSGGIPEQVKTLLNVEMDPADEIGDVFEGAPTKKTIHVLVVADRECLEVQDAEIAPHPSRKRRWDKLNEVLDKNKKAKKAAGSTGFSYVSFPEIDSIMPATKYRPSSKPIPDEKLDALHRYFPILIKAFGDIITGKEAKRLHFIVPVLASVCALFDGGVQILAEETVIGKRVHGDGAFDFVLKRGEKRVCIVEAKRDDIQQGLAQAYVGSEALADVEGLPKVYSIVTNFLEWVFSRSLDEKIERATPVMMVMENDVPAPESVKQIAGMIYSILSEDN</sequence>
<dbReference type="Proteomes" id="UP000002640">
    <property type="component" value="Unassembled WGS sequence"/>
</dbReference>
<dbReference type="GO" id="GO:0043657">
    <property type="term" value="C:host cell"/>
    <property type="evidence" value="ECO:0007669"/>
    <property type="project" value="UniProtKB-SubCell"/>
</dbReference>
<name>G4Z9X3_PHYSP</name>
<accession>G4Z9X3</accession>
<evidence type="ECO:0000313" key="5">
    <source>
        <dbReference type="EMBL" id="EGZ20522.1"/>
    </source>
</evidence>
<keyword evidence="6" id="KW-1185">Reference proteome</keyword>
<dbReference type="InterPro" id="IPR045379">
    <property type="entry name" value="Crinkler_N"/>
</dbReference>
<evidence type="ECO:0000256" key="2">
    <source>
        <dbReference type="ARBA" id="ARBA00004613"/>
    </source>
</evidence>
<dbReference type="AlphaFoldDB" id="G4Z9X3"/>
<organism evidence="5 6">
    <name type="scientific">Phytophthora sojae (strain P6497)</name>
    <name type="common">Soybean stem and root rot agent</name>
    <name type="synonym">Phytophthora megasperma f. sp. glycines</name>
    <dbReference type="NCBI Taxonomy" id="1094619"/>
    <lineage>
        <taxon>Eukaryota</taxon>
        <taxon>Sar</taxon>
        <taxon>Stramenopiles</taxon>
        <taxon>Oomycota</taxon>
        <taxon>Peronosporomycetes</taxon>
        <taxon>Peronosporales</taxon>
        <taxon>Peronosporaceae</taxon>
        <taxon>Phytophthora</taxon>
    </lineage>
</organism>
<dbReference type="GeneID" id="20645820"/>
<gene>
    <name evidence="5" type="ORF">PHYSODRAFT_328631</name>
</gene>
<feature type="domain" description="Crinkler effector protein N-terminal" evidence="4">
    <location>
        <begin position="2"/>
        <end position="113"/>
    </location>
</feature>
<keyword evidence="3" id="KW-0964">Secreted</keyword>
<dbReference type="RefSeq" id="XP_009523239.1">
    <property type="nucleotide sequence ID" value="XM_009524944.1"/>
</dbReference>
<dbReference type="GO" id="GO:0005576">
    <property type="term" value="C:extracellular region"/>
    <property type="evidence" value="ECO:0007669"/>
    <property type="project" value="UniProtKB-SubCell"/>
</dbReference>